<keyword evidence="2 13" id="KW-0963">Cytoplasm</keyword>
<dbReference type="Pfam" id="PF07973">
    <property type="entry name" value="tRNA_SAD"/>
    <property type="match status" value="1"/>
</dbReference>
<protein>
    <recommendedName>
        <fullName evidence="13">Threonine--tRNA ligase</fullName>
        <ecNumber evidence="13">6.1.1.3</ecNumber>
    </recommendedName>
    <alternativeName>
        <fullName evidence="13">Threonyl-tRNA synthetase</fullName>
        <shortName evidence="13">ThrRS</shortName>
    </alternativeName>
</protein>
<dbReference type="SUPFAM" id="SSF55681">
    <property type="entry name" value="Class II aaRS and biotin synthetases"/>
    <property type="match status" value="1"/>
</dbReference>
<dbReference type="Gene3D" id="3.30.980.10">
    <property type="entry name" value="Threonyl-trna Synthetase, Chain A, domain 2"/>
    <property type="match status" value="1"/>
</dbReference>
<name>A0A6J4R1W8_9ACTN</name>
<dbReference type="SMART" id="SM00863">
    <property type="entry name" value="tRNA_SAD"/>
    <property type="match status" value="1"/>
</dbReference>
<evidence type="ECO:0000256" key="7">
    <source>
        <dbReference type="ARBA" id="ARBA00022833"/>
    </source>
</evidence>
<comment type="caution">
    <text evidence="13">Lacks conserved residue(s) required for the propagation of feature annotation.</text>
</comment>
<evidence type="ECO:0000256" key="6">
    <source>
        <dbReference type="ARBA" id="ARBA00022741"/>
    </source>
</evidence>
<dbReference type="SUPFAM" id="SSF81271">
    <property type="entry name" value="TGS-like"/>
    <property type="match status" value="1"/>
</dbReference>
<dbReference type="NCBIfam" id="TIGR00418">
    <property type="entry name" value="thrS"/>
    <property type="match status" value="1"/>
</dbReference>
<organism evidence="16">
    <name type="scientific">uncultured Rubrobacteraceae bacterium</name>
    <dbReference type="NCBI Taxonomy" id="349277"/>
    <lineage>
        <taxon>Bacteria</taxon>
        <taxon>Bacillati</taxon>
        <taxon>Actinomycetota</taxon>
        <taxon>Rubrobacteria</taxon>
        <taxon>Rubrobacterales</taxon>
        <taxon>Rubrobacteraceae</taxon>
        <taxon>environmental samples</taxon>
    </lineage>
</organism>
<proteinExistence type="inferred from homology"/>
<feature type="domain" description="Aminoacyl-transfer RNA synthetases class-II family profile" evidence="14">
    <location>
        <begin position="274"/>
        <end position="535"/>
    </location>
</feature>
<dbReference type="InterPro" id="IPR045864">
    <property type="entry name" value="aa-tRNA-synth_II/BPL/LPL"/>
</dbReference>
<dbReference type="InterPro" id="IPR012676">
    <property type="entry name" value="TGS-like"/>
</dbReference>
<dbReference type="CDD" id="cd00860">
    <property type="entry name" value="ThrRS_anticodon"/>
    <property type="match status" value="1"/>
</dbReference>
<dbReference type="SUPFAM" id="SSF55186">
    <property type="entry name" value="ThrRS/AlaRS common domain"/>
    <property type="match status" value="1"/>
</dbReference>
<evidence type="ECO:0000256" key="12">
    <source>
        <dbReference type="ARBA" id="ARBA00049515"/>
    </source>
</evidence>
<evidence type="ECO:0000256" key="4">
    <source>
        <dbReference type="ARBA" id="ARBA00022598"/>
    </source>
</evidence>
<comment type="subunit">
    <text evidence="13">Homodimer.</text>
</comment>
<dbReference type="EC" id="6.1.1.3" evidence="13"/>
<dbReference type="GO" id="GO:0046872">
    <property type="term" value="F:metal ion binding"/>
    <property type="evidence" value="ECO:0007669"/>
    <property type="project" value="UniProtKB-KW"/>
</dbReference>
<gene>
    <name evidence="13" type="primary">thrS</name>
    <name evidence="16" type="ORF">AVDCRST_MAG25-976</name>
</gene>
<dbReference type="InterPro" id="IPR004095">
    <property type="entry name" value="TGS"/>
</dbReference>
<evidence type="ECO:0000259" key="14">
    <source>
        <dbReference type="PROSITE" id="PS50862"/>
    </source>
</evidence>
<dbReference type="InterPro" id="IPR047246">
    <property type="entry name" value="ThrRS_anticodon"/>
</dbReference>
<evidence type="ECO:0000256" key="13">
    <source>
        <dbReference type="HAMAP-Rule" id="MF_00184"/>
    </source>
</evidence>
<keyword evidence="6 13" id="KW-0547">Nucleotide-binding</keyword>
<evidence type="ECO:0000256" key="5">
    <source>
        <dbReference type="ARBA" id="ARBA00022723"/>
    </source>
</evidence>
<comment type="subcellular location">
    <subcellularLocation>
        <location evidence="13">Cytoplasm</location>
    </subcellularLocation>
</comment>
<dbReference type="PANTHER" id="PTHR11451">
    <property type="entry name" value="THREONINE-TRNA LIGASE"/>
    <property type="match status" value="1"/>
</dbReference>
<dbReference type="Gene3D" id="3.30.930.10">
    <property type="entry name" value="Bira Bifunctional Protein, Domain 2"/>
    <property type="match status" value="1"/>
</dbReference>
<evidence type="ECO:0000256" key="10">
    <source>
        <dbReference type="ARBA" id="ARBA00022917"/>
    </source>
</evidence>
<keyword evidence="8 13" id="KW-0067">ATP-binding</keyword>
<dbReference type="GO" id="GO:0005737">
    <property type="term" value="C:cytoplasm"/>
    <property type="evidence" value="ECO:0007669"/>
    <property type="project" value="UniProtKB-SubCell"/>
</dbReference>
<dbReference type="FunFam" id="3.30.930.10:FF:000002">
    <property type="entry name" value="Threonine--tRNA ligase"/>
    <property type="match status" value="1"/>
</dbReference>
<comment type="cofactor">
    <cofactor evidence="13">
        <name>Zn(2+)</name>
        <dbReference type="ChEBI" id="CHEBI:29105"/>
    </cofactor>
    <text evidence="13">Binds 1 zinc ion per subunit.</text>
</comment>
<comment type="catalytic activity">
    <reaction evidence="12 13">
        <text>tRNA(Thr) + L-threonine + ATP = L-threonyl-tRNA(Thr) + AMP + diphosphate + H(+)</text>
        <dbReference type="Rhea" id="RHEA:24624"/>
        <dbReference type="Rhea" id="RHEA-COMP:9670"/>
        <dbReference type="Rhea" id="RHEA-COMP:9704"/>
        <dbReference type="ChEBI" id="CHEBI:15378"/>
        <dbReference type="ChEBI" id="CHEBI:30616"/>
        <dbReference type="ChEBI" id="CHEBI:33019"/>
        <dbReference type="ChEBI" id="CHEBI:57926"/>
        <dbReference type="ChEBI" id="CHEBI:78442"/>
        <dbReference type="ChEBI" id="CHEBI:78534"/>
        <dbReference type="ChEBI" id="CHEBI:456215"/>
        <dbReference type="EC" id="6.1.1.3"/>
    </reaction>
</comment>
<dbReference type="InterPro" id="IPR004154">
    <property type="entry name" value="Anticodon-bd"/>
</dbReference>
<dbReference type="InterPro" id="IPR002320">
    <property type="entry name" value="Thr-tRNA-ligase_IIa"/>
</dbReference>
<dbReference type="Gene3D" id="3.10.20.30">
    <property type="match status" value="1"/>
</dbReference>
<sequence length="642" mass="71961">MAAVKLPDGRELAVEPGEKARDVAEKIGKRLARDAVVAKLDGRVVDLDAPVDGGGLFEVVTKDSDEGLEVLRHSTAHAMAQAIMELYPGSKLTIGPPIENGFFYDIEMNGKLSDDDLPAIEERMREIVARDLPIVREDVTKAEAEELYKDNPYKMEIVEALEDGGITIYRQGEFFDLCRGPHVPSTGSLGAFKLQNIAGAYWRGDEKNPMLTRVYGTAWGTEKELKAYLRRLEEARARDHRKVGRDLKLFAFSPDVGAGIPLFLPKGEMLRHLMEGYVREVQTRYGYDHVWTGNIANETLYAKSGHLEHYREDMFPPMVDGETSIRLKPMNCPSHMTLYNTEAHSYRELPIRYAEFSTLYRYEKSGQLTGLTRVRALTQDDAHVFCTEDQVQEEFSRALEIIREVLDTYGFEDYKVRLSLRDRGSDKFVADDEKWARAEDALRQALDAAGIAYEPVEGEAAFYGPKADFMAKDVLGREWQLSTIQVDFIQPGRLGCEYIGEDGEAHTPVLLHRAVTGTTERFLAVLIEQYGGSFPLWLSPVQAVVIPVADRHLPYAREVESRLAGAGMRVEVDASQNSMQKKIRENARQKVPYLLIVGDTEAGEGAVNVRKRGGKTQEAIGVDGFIERALQEIASRGSFGQE</sequence>
<dbReference type="GO" id="GO:0006435">
    <property type="term" value="P:threonyl-tRNA aminoacylation"/>
    <property type="evidence" value="ECO:0007669"/>
    <property type="project" value="UniProtKB-UniRule"/>
</dbReference>
<feature type="binding site" evidence="13">
    <location>
        <position position="512"/>
    </location>
    <ligand>
        <name>Zn(2+)</name>
        <dbReference type="ChEBI" id="CHEBI:29105"/>
        <note>catalytic</note>
    </ligand>
</feature>
<dbReference type="Gene3D" id="3.40.50.800">
    <property type="entry name" value="Anticodon-binding domain"/>
    <property type="match status" value="1"/>
</dbReference>
<dbReference type="Pfam" id="PF00587">
    <property type="entry name" value="tRNA-synt_2b"/>
    <property type="match status" value="1"/>
</dbReference>
<evidence type="ECO:0000256" key="1">
    <source>
        <dbReference type="ARBA" id="ARBA00008226"/>
    </source>
</evidence>
<evidence type="ECO:0000256" key="11">
    <source>
        <dbReference type="ARBA" id="ARBA00023146"/>
    </source>
</evidence>
<dbReference type="CDD" id="cd01667">
    <property type="entry name" value="TGS_ThrRS"/>
    <property type="match status" value="1"/>
</dbReference>
<keyword evidence="7 13" id="KW-0862">Zinc</keyword>
<dbReference type="InterPro" id="IPR036621">
    <property type="entry name" value="Anticodon-bd_dom_sf"/>
</dbReference>
<dbReference type="InterPro" id="IPR033728">
    <property type="entry name" value="ThrRS_core"/>
</dbReference>
<dbReference type="InterPro" id="IPR012947">
    <property type="entry name" value="tRNA_SAD"/>
</dbReference>
<dbReference type="GO" id="GO:0000049">
    <property type="term" value="F:tRNA binding"/>
    <property type="evidence" value="ECO:0007669"/>
    <property type="project" value="UniProtKB-KW"/>
</dbReference>
<dbReference type="InterPro" id="IPR012675">
    <property type="entry name" value="Beta-grasp_dom_sf"/>
</dbReference>
<dbReference type="Gene3D" id="3.30.54.20">
    <property type="match status" value="1"/>
</dbReference>
<keyword evidence="10 13" id="KW-0648">Protein biosynthesis</keyword>
<evidence type="ECO:0000313" key="16">
    <source>
        <dbReference type="EMBL" id="CAA9461848.1"/>
    </source>
</evidence>
<keyword evidence="4 13" id="KW-0436">Ligase</keyword>
<keyword evidence="3 13" id="KW-0820">tRNA-binding</keyword>
<keyword evidence="11 13" id="KW-0030">Aminoacyl-tRNA synthetase</keyword>
<dbReference type="CDD" id="cd00771">
    <property type="entry name" value="ThrRS_core"/>
    <property type="match status" value="1"/>
</dbReference>
<dbReference type="SUPFAM" id="SSF52954">
    <property type="entry name" value="Class II aaRS ABD-related"/>
    <property type="match status" value="1"/>
</dbReference>
<evidence type="ECO:0000256" key="3">
    <source>
        <dbReference type="ARBA" id="ARBA00022555"/>
    </source>
</evidence>
<evidence type="ECO:0000256" key="2">
    <source>
        <dbReference type="ARBA" id="ARBA00022490"/>
    </source>
</evidence>
<dbReference type="InterPro" id="IPR002314">
    <property type="entry name" value="aa-tRNA-synt_IIb"/>
</dbReference>
<dbReference type="InterPro" id="IPR006195">
    <property type="entry name" value="aa-tRNA-synth_II"/>
</dbReference>
<dbReference type="PROSITE" id="PS50862">
    <property type="entry name" value="AA_TRNA_LIGASE_II"/>
    <property type="match status" value="1"/>
</dbReference>
<dbReference type="AlphaFoldDB" id="A0A6J4R1W8"/>
<evidence type="ECO:0000256" key="9">
    <source>
        <dbReference type="ARBA" id="ARBA00022884"/>
    </source>
</evidence>
<feature type="domain" description="TGS" evidence="15">
    <location>
        <begin position="1"/>
        <end position="61"/>
    </location>
</feature>
<dbReference type="Pfam" id="PF02824">
    <property type="entry name" value="TGS"/>
    <property type="match status" value="1"/>
</dbReference>
<keyword evidence="5 13" id="KW-0479">Metal-binding</keyword>
<dbReference type="FunFam" id="3.30.980.10:FF:000005">
    <property type="entry name" value="Threonyl-tRNA synthetase, mitochondrial"/>
    <property type="match status" value="1"/>
</dbReference>
<evidence type="ECO:0000259" key="15">
    <source>
        <dbReference type="PROSITE" id="PS51880"/>
    </source>
</evidence>
<feature type="binding site" evidence="13">
    <location>
        <position position="332"/>
    </location>
    <ligand>
        <name>Zn(2+)</name>
        <dbReference type="ChEBI" id="CHEBI:29105"/>
        <note>catalytic</note>
    </ligand>
</feature>
<dbReference type="PRINTS" id="PR01047">
    <property type="entry name" value="TRNASYNTHTHR"/>
</dbReference>
<comment type="similarity">
    <text evidence="1 13">Belongs to the class-II aminoacyl-tRNA synthetase family.</text>
</comment>
<dbReference type="PANTHER" id="PTHR11451:SF44">
    <property type="entry name" value="THREONINE--TRNA LIGASE, CHLOROPLASTIC_MITOCHONDRIAL 2"/>
    <property type="match status" value="1"/>
</dbReference>
<accession>A0A6J4R1W8</accession>
<dbReference type="FunFam" id="3.30.54.20:FF:000002">
    <property type="entry name" value="Threonine--tRNA ligase"/>
    <property type="match status" value="1"/>
</dbReference>
<keyword evidence="9 13" id="KW-0694">RNA-binding</keyword>
<evidence type="ECO:0000256" key="8">
    <source>
        <dbReference type="ARBA" id="ARBA00022840"/>
    </source>
</evidence>
<dbReference type="EMBL" id="CADCVI010000061">
    <property type="protein sequence ID" value="CAA9461848.1"/>
    <property type="molecule type" value="Genomic_DNA"/>
</dbReference>
<dbReference type="HAMAP" id="MF_00184">
    <property type="entry name" value="Thr_tRNA_synth"/>
    <property type="match status" value="1"/>
</dbReference>
<feature type="binding site" evidence="13">
    <location>
        <position position="383"/>
    </location>
    <ligand>
        <name>Zn(2+)</name>
        <dbReference type="ChEBI" id="CHEBI:29105"/>
        <note>catalytic</note>
    </ligand>
</feature>
<dbReference type="GO" id="GO:0005524">
    <property type="term" value="F:ATP binding"/>
    <property type="evidence" value="ECO:0007669"/>
    <property type="project" value="UniProtKB-UniRule"/>
</dbReference>
<dbReference type="GO" id="GO:0004829">
    <property type="term" value="F:threonine-tRNA ligase activity"/>
    <property type="evidence" value="ECO:0007669"/>
    <property type="project" value="UniProtKB-UniRule"/>
</dbReference>
<dbReference type="PROSITE" id="PS51880">
    <property type="entry name" value="TGS"/>
    <property type="match status" value="1"/>
</dbReference>
<dbReference type="FunFam" id="3.40.50.800:FF:000001">
    <property type="entry name" value="Threonine--tRNA ligase"/>
    <property type="match status" value="1"/>
</dbReference>
<reference evidence="16" key="1">
    <citation type="submission" date="2020-02" db="EMBL/GenBank/DDBJ databases">
        <authorList>
            <person name="Meier V. D."/>
        </authorList>
    </citation>
    <scope>NUCLEOTIDE SEQUENCE</scope>
    <source>
        <strain evidence="16">AVDCRST_MAG25</strain>
    </source>
</reference>
<dbReference type="Pfam" id="PF03129">
    <property type="entry name" value="HGTP_anticodon"/>
    <property type="match status" value="1"/>
</dbReference>
<dbReference type="InterPro" id="IPR018163">
    <property type="entry name" value="Thr/Ala-tRNA-synth_IIc_edit"/>
</dbReference>